<gene>
    <name evidence="1" type="ORF">FYJ84_01550</name>
</gene>
<dbReference type="Proteomes" id="UP000433181">
    <property type="component" value="Unassembled WGS sequence"/>
</dbReference>
<comment type="caution">
    <text evidence="1">The sequence shown here is derived from an EMBL/GenBank/DDBJ whole genome shotgun (WGS) entry which is preliminary data.</text>
</comment>
<name>A0A6I2U849_9FIRM</name>
<dbReference type="AlphaFoldDB" id="A0A6I2U849"/>
<reference evidence="1 2" key="1">
    <citation type="submission" date="2019-08" db="EMBL/GenBank/DDBJ databases">
        <title>In-depth cultivation of the pig gut microbiome towards novel bacterial diversity and tailored functional studies.</title>
        <authorList>
            <person name="Wylensek D."/>
            <person name="Hitch T.C.A."/>
            <person name="Clavel T."/>
        </authorList>
    </citation>
    <scope>NUCLEOTIDE SEQUENCE [LARGE SCALE GENOMIC DNA]</scope>
    <source>
        <strain evidence="1 2">WCA-693-APC-5D-A</strain>
    </source>
</reference>
<accession>A0A6I2U849</accession>
<dbReference type="RefSeq" id="WP_154405460.1">
    <property type="nucleotide sequence ID" value="NZ_JBGVJD010000069.1"/>
</dbReference>
<evidence type="ECO:0000313" key="2">
    <source>
        <dbReference type="Proteomes" id="UP000433181"/>
    </source>
</evidence>
<sequence length="192" mass="21399">MTNPKQSNLPASVARRLAEYIQKSYVPGNVEASSSNNIDQNKNTGEYCNTPGFPAPLKSLFIAVCCGGIILDESHLKKTFSELVIELLKKKQIKASDMYHKAGITKDHFSKIKNTKDYQPSKATALAMVLAMQLKLSEAEDLLERAGYTFSPSQMRDLVVKFFIEEGIYDVDEVNIQLHERGLPPLTSNKNS</sequence>
<organism evidence="1 2">
    <name type="scientific">Anaerovibrio slackiae</name>
    <dbReference type="NCBI Taxonomy" id="2652309"/>
    <lineage>
        <taxon>Bacteria</taxon>
        <taxon>Bacillati</taxon>
        <taxon>Bacillota</taxon>
        <taxon>Negativicutes</taxon>
        <taxon>Selenomonadales</taxon>
        <taxon>Selenomonadaceae</taxon>
        <taxon>Anaerovibrio</taxon>
    </lineage>
</organism>
<keyword evidence="2" id="KW-1185">Reference proteome</keyword>
<proteinExistence type="predicted"/>
<dbReference type="GeneID" id="96777594"/>
<protein>
    <submittedName>
        <fullName evidence="1">Helix-turn-helix transcriptional regulator</fullName>
    </submittedName>
</protein>
<dbReference type="EMBL" id="VUNR01000002">
    <property type="protein sequence ID" value="MSU07683.1"/>
    <property type="molecule type" value="Genomic_DNA"/>
</dbReference>
<evidence type="ECO:0000313" key="1">
    <source>
        <dbReference type="EMBL" id="MSU07683.1"/>
    </source>
</evidence>